<dbReference type="AlphaFoldDB" id="A0A317EDA2"/>
<organism evidence="4 5">
    <name type="scientific">Zavarzinia compransoris</name>
    <dbReference type="NCBI Taxonomy" id="1264899"/>
    <lineage>
        <taxon>Bacteria</taxon>
        <taxon>Pseudomonadati</taxon>
        <taxon>Pseudomonadota</taxon>
        <taxon>Alphaproteobacteria</taxon>
        <taxon>Rhodospirillales</taxon>
        <taxon>Zavarziniaceae</taxon>
        <taxon>Zavarzinia</taxon>
    </lineage>
</organism>
<protein>
    <submittedName>
        <fullName evidence="4">DUF4442 domain-containing protein</fullName>
    </submittedName>
</protein>
<dbReference type="GO" id="GO:0047617">
    <property type="term" value="F:fatty acyl-CoA hydrolase activity"/>
    <property type="evidence" value="ECO:0007669"/>
    <property type="project" value="InterPro"/>
</dbReference>
<accession>A0A317EDA2</accession>
<comment type="similarity">
    <text evidence="1">Belongs to the thioesterase PaaI family.</text>
</comment>
<dbReference type="Pfam" id="PF03061">
    <property type="entry name" value="4HBT"/>
    <property type="match status" value="1"/>
</dbReference>
<evidence type="ECO:0000256" key="2">
    <source>
        <dbReference type="ARBA" id="ARBA00022801"/>
    </source>
</evidence>
<keyword evidence="5" id="KW-1185">Reference proteome</keyword>
<dbReference type="Proteomes" id="UP000246077">
    <property type="component" value="Unassembled WGS sequence"/>
</dbReference>
<dbReference type="NCBIfam" id="TIGR00369">
    <property type="entry name" value="unchar_dom_1"/>
    <property type="match status" value="1"/>
</dbReference>
<dbReference type="PANTHER" id="PTHR21660:SF1">
    <property type="entry name" value="ACYL-COENZYME A THIOESTERASE 13"/>
    <property type="match status" value="1"/>
</dbReference>
<feature type="domain" description="Thioesterase" evidence="3">
    <location>
        <begin position="59"/>
        <end position="128"/>
    </location>
</feature>
<evidence type="ECO:0000256" key="1">
    <source>
        <dbReference type="ARBA" id="ARBA00008324"/>
    </source>
</evidence>
<gene>
    <name evidence="4" type="ORF">DKG75_01080</name>
</gene>
<dbReference type="EMBL" id="QGLF01000001">
    <property type="protein sequence ID" value="PWR23195.1"/>
    <property type="molecule type" value="Genomic_DNA"/>
</dbReference>
<evidence type="ECO:0000259" key="3">
    <source>
        <dbReference type="Pfam" id="PF03061"/>
    </source>
</evidence>
<dbReference type="InterPro" id="IPR029069">
    <property type="entry name" value="HotDog_dom_sf"/>
</dbReference>
<dbReference type="OrthoDB" id="9806185at2"/>
<comment type="caution">
    <text evidence="4">The sequence shown here is derived from an EMBL/GenBank/DDBJ whole genome shotgun (WGS) entry which is preliminary data.</text>
</comment>
<proteinExistence type="inferred from homology"/>
<evidence type="ECO:0000313" key="5">
    <source>
        <dbReference type="Proteomes" id="UP000246077"/>
    </source>
</evidence>
<dbReference type="InterPro" id="IPR003736">
    <property type="entry name" value="PAAI_dom"/>
</dbReference>
<reference evidence="5" key="1">
    <citation type="submission" date="2018-05" db="EMBL/GenBank/DDBJ databases">
        <title>Zavarzinia sp. HR-AS.</title>
        <authorList>
            <person name="Lee Y."/>
            <person name="Jeon C.O."/>
        </authorList>
    </citation>
    <scope>NUCLEOTIDE SEQUENCE [LARGE SCALE GENOMIC DNA]</scope>
    <source>
        <strain evidence="5">DSM 1231</strain>
    </source>
</reference>
<name>A0A317EDA2_9PROT</name>
<dbReference type="PANTHER" id="PTHR21660">
    <property type="entry name" value="THIOESTERASE SUPERFAMILY MEMBER-RELATED"/>
    <property type="match status" value="1"/>
</dbReference>
<sequence length="158" mass="16908">MGRRQQGRTAALAATIEDRVTDSFNRQGLMLHLGADIDEVSPGFVRIRLPFAETLTQQHGYFHAGATSAIADSAGGYAGLTVFPEGSSVLTVEFKVNLVAPARGDWLEAEGKVVRSGRTLTICQLEVYGVAAGLRTLVALGQQTLIAIAPRDQRETPE</sequence>
<dbReference type="SUPFAM" id="SSF54637">
    <property type="entry name" value="Thioesterase/thiol ester dehydrase-isomerase"/>
    <property type="match status" value="1"/>
</dbReference>
<dbReference type="Gene3D" id="3.10.129.10">
    <property type="entry name" value="Hotdog Thioesterase"/>
    <property type="match status" value="1"/>
</dbReference>
<dbReference type="CDD" id="cd03443">
    <property type="entry name" value="PaaI_thioesterase"/>
    <property type="match status" value="1"/>
</dbReference>
<dbReference type="InterPro" id="IPR006683">
    <property type="entry name" value="Thioestr_dom"/>
</dbReference>
<keyword evidence="2" id="KW-0378">Hydrolase</keyword>
<evidence type="ECO:0000313" key="4">
    <source>
        <dbReference type="EMBL" id="PWR23195.1"/>
    </source>
</evidence>
<dbReference type="InterPro" id="IPR039298">
    <property type="entry name" value="ACOT13"/>
</dbReference>